<dbReference type="AlphaFoldDB" id="A0A7K3WUR6"/>
<dbReference type="InterPro" id="IPR004291">
    <property type="entry name" value="Transposase_IS66_central"/>
</dbReference>
<accession>A0A7K3WUR6</accession>
<feature type="region of interest" description="Disordered" evidence="1">
    <location>
        <begin position="37"/>
        <end position="92"/>
    </location>
</feature>
<proteinExistence type="predicted"/>
<evidence type="ECO:0000256" key="1">
    <source>
        <dbReference type="SAM" id="MobiDB-lite"/>
    </source>
</evidence>
<feature type="compositionally biased region" description="Basic and acidic residues" evidence="1">
    <location>
        <begin position="37"/>
        <end position="49"/>
    </location>
</feature>
<reference evidence="4 5" key="1">
    <citation type="submission" date="2020-02" db="EMBL/GenBank/DDBJ databases">
        <title>Out from the shadows clarifying the taxonomy of the family Cryomorphaceae and related taxa by utilizing the GTDB taxonomic framework.</title>
        <authorList>
            <person name="Bowman J.P."/>
        </authorList>
    </citation>
    <scope>NUCLEOTIDE SEQUENCE [LARGE SCALE GENOMIC DNA]</scope>
    <source>
        <strain evidence="4 5">QSSC 1-22</strain>
    </source>
</reference>
<evidence type="ECO:0000313" key="5">
    <source>
        <dbReference type="Proteomes" id="UP000486602"/>
    </source>
</evidence>
<name>A0A7K3WUR6_9FLAO</name>
<sequence length="380" mass="43232">MDKDQQISDLLARVDKLAERVSILSDQVLKLTAENADLKERLSRYENPKNSRNSSIPPSKDENRPLKTKSLRKKSNKKPGGQHGRKGNTLQMTENPDHIIDYIPCYCGKCGIDLSKLPYELAGQRQVADIPPIKPVYTEHRIYRKQCACGHTTSGTYPAEALSRISYGPVVESLVGYLHTRQYLPFLRMKELFNDVLNLPVSEGGLHGIIDRLTKRALPVYEELRKRIAKSKVVGADETGAKVDGKKIWMWTWQNPTLTFITASPNRGFATIEKNFPEGFPNATLVSDCWKSHFKSGAWQHQICLAHLLRELNYFDDQYKSPWAKKCKKLLVSAIKINTQMESGDYLNHHPPRSSVESDMDLLLTEDIDAKHKEVVTFKK</sequence>
<feature type="non-terminal residue" evidence="4">
    <location>
        <position position="380"/>
    </location>
</feature>
<comment type="caution">
    <text evidence="4">The sequence shown here is derived from an EMBL/GenBank/DDBJ whole genome shotgun (WGS) entry which is preliminary data.</text>
</comment>
<dbReference type="Proteomes" id="UP000486602">
    <property type="component" value="Unassembled WGS sequence"/>
</dbReference>
<dbReference type="RefSeq" id="WP_163286856.1">
    <property type="nucleotide sequence ID" value="NZ_JAAGVY010000051.1"/>
</dbReference>
<feature type="compositionally biased region" description="Basic residues" evidence="1">
    <location>
        <begin position="66"/>
        <end position="77"/>
    </location>
</feature>
<dbReference type="PANTHER" id="PTHR33678">
    <property type="entry name" value="BLL1576 PROTEIN"/>
    <property type="match status" value="1"/>
</dbReference>
<dbReference type="InterPro" id="IPR052344">
    <property type="entry name" value="Transposase-related"/>
</dbReference>
<dbReference type="Pfam" id="PF20042">
    <property type="entry name" value="DUF6444"/>
    <property type="match status" value="1"/>
</dbReference>
<keyword evidence="5" id="KW-1185">Reference proteome</keyword>
<feature type="domain" description="Transposase IS66 central" evidence="2">
    <location>
        <begin position="166"/>
        <end position="342"/>
    </location>
</feature>
<organism evidence="4 5">
    <name type="scientific">Cryomorpha ignava</name>
    <dbReference type="NCBI Taxonomy" id="101383"/>
    <lineage>
        <taxon>Bacteria</taxon>
        <taxon>Pseudomonadati</taxon>
        <taxon>Bacteroidota</taxon>
        <taxon>Flavobacteriia</taxon>
        <taxon>Flavobacteriales</taxon>
        <taxon>Cryomorphaceae</taxon>
        <taxon>Cryomorpha</taxon>
    </lineage>
</organism>
<evidence type="ECO:0000259" key="2">
    <source>
        <dbReference type="Pfam" id="PF03050"/>
    </source>
</evidence>
<gene>
    <name evidence="4" type="ORF">G3O08_18035</name>
</gene>
<dbReference type="PANTHER" id="PTHR33678:SF1">
    <property type="entry name" value="BLL1576 PROTEIN"/>
    <property type="match status" value="1"/>
</dbReference>
<dbReference type="Pfam" id="PF03050">
    <property type="entry name" value="DDE_Tnp_IS66"/>
    <property type="match status" value="1"/>
</dbReference>
<dbReference type="EMBL" id="JAAGVY010000051">
    <property type="protein sequence ID" value="NEN25400.1"/>
    <property type="molecule type" value="Genomic_DNA"/>
</dbReference>
<feature type="domain" description="DUF6444" evidence="3">
    <location>
        <begin position="25"/>
        <end position="89"/>
    </location>
</feature>
<evidence type="ECO:0000259" key="3">
    <source>
        <dbReference type="Pfam" id="PF20042"/>
    </source>
</evidence>
<dbReference type="InterPro" id="IPR045618">
    <property type="entry name" value="DUF6444"/>
</dbReference>
<evidence type="ECO:0000313" key="4">
    <source>
        <dbReference type="EMBL" id="NEN25400.1"/>
    </source>
</evidence>
<protein>
    <submittedName>
        <fullName evidence="4">IS66 family transposase</fullName>
    </submittedName>
</protein>